<dbReference type="Gene3D" id="3.40.850.10">
    <property type="entry name" value="Kinesin motor domain"/>
    <property type="match status" value="1"/>
</dbReference>
<dbReference type="PROSITE" id="PS50067">
    <property type="entry name" value="KINESIN_MOTOR_2"/>
    <property type="match status" value="1"/>
</dbReference>
<dbReference type="GO" id="GO:0005737">
    <property type="term" value="C:cytoplasm"/>
    <property type="evidence" value="ECO:0007669"/>
    <property type="project" value="UniProtKB-SubCell"/>
</dbReference>
<feature type="coiled-coil region" evidence="7">
    <location>
        <begin position="997"/>
        <end position="1024"/>
    </location>
</feature>
<keyword evidence="4 6" id="KW-0067">ATP-binding</keyword>
<dbReference type="PANTHER" id="PTHR47969">
    <property type="entry name" value="CHROMOSOME-ASSOCIATED KINESIN KIF4A-RELATED"/>
    <property type="match status" value="1"/>
</dbReference>
<feature type="compositionally biased region" description="Gly residues" evidence="8">
    <location>
        <begin position="1873"/>
        <end position="1882"/>
    </location>
</feature>
<dbReference type="Pfam" id="PF00225">
    <property type="entry name" value="Kinesin"/>
    <property type="match status" value="1"/>
</dbReference>
<dbReference type="GO" id="GO:0051231">
    <property type="term" value="P:spindle elongation"/>
    <property type="evidence" value="ECO:0007669"/>
    <property type="project" value="TreeGrafter"/>
</dbReference>
<feature type="region of interest" description="Disordered" evidence="8">
    <location>
        <begin position="393"/>
        <end position="421"/>
    </location>
</feature>
<feature type="binding site" evidence="6">
    <location>
        <begin position="90"/>
        <end position="97"/>
    </location>
    <ligand>
        <name>ATP</name>
        <dbReference type="ChEBI" id="CHEBI:30616"/>
    </ligand>
</feature>
<dbReference type="GO" id="GO:0008017">
    <property type="term" value="F:microtubule binding"/>
    <property type="evidence" value="ECO:0007669"/>
    <property type="project" value="InterPro"/>
</dbReference>
<dbReference type="Proteomes" id="UP000002630">
    <property type="component" value="Linkage Group LG24"/>
</dbReference>
<proteinExistence type="inferred from homology"/>
<feature type="compositionally biased region" description="Gly residues" evidence="8">
    <location>
        <begin position="848"/>
        <end position="860"/>
    </location>
</feature>
<feature type="region of interest" description="Disordered" evidence="8">
    <location>
        <begin position="937"/>
        <end position="956"/>
    </location>
</feature>
<sequence length="2049" mass="216774">MAEAAKVRVGVRVRPLLPREVEKDAPQVISHPSEKQVLIDNGNGNAAPHRFTYDHVFPVHASQRDLYASTAAQMLQPFLDGYNVTILAYGQTGSGKTYTMGSECGTTDKYDDERRGLIPRFLYDMFMNLNADVAHRLEATTTASFLEIYGEDVYDLLSDGHAPGTKRASLPVLEDKTGVFVNGLSQVPVLGWEAALDVLSQGVLNRTTASTLMNTVSSRSHAVFTITLTQTLKEEADPEGEPQTVTSKLTFVDLAGSERLGRTGAEGQRKREGIQINQGLLALGNVVNALGDDRSDKKTTHVPYRQSKLTRLLQDALGGNSQTLFIACVSPAADSLNETVAALHYANRARNIKNRVIKNTDGAKEELKRLRSTAAALQLELVWEHFRLGGGGPNAPMAGAEGGGEGGGDPEATGGAAGLGLSPDAQAEEVLGREEVKNYLKVVKARVADLVRKRQTAGVPLLLGGGKGGDGGVRSGGGTEDAGGGVGPLEGEELEHDPEEELAVLDQLIEWQRQTGEYGDAAKERFDMLVGKIGDLEQEKLTLLETMKNATTPNGSAKESSRGGGGGGGRGTAEALRERLKGVESQLASLGAQKKKQERAVMLLKREAKKCEDLQEGLGQLKRQKVVLQKRQQEAAKRHREYEQRMSREIQAMRKKNSKDLRSMSKMELEVRRQKAATARKTSQVGKMGDKLKKTEEHLLRLLALRKQQGTADRARARGAGGAGRRLAAATAASSSKEKATTGGRSEKAAAAAASAAAEVGEARVSAAKHLLDQAIASKVERASLRQDFSNKIRSYDERTSQQVCNIGMLRDYRAQLRELKATVKQEEAGGGDAAGDAGAENVDPGATRGGRSFGSTGGKGQKKAGGVPVAGRPSSTSSSIGGDMDTLDGQRAVLEALIQETEKAVDETQERLEMVGVELDDMCRRLGMGDSFQGRSTVCDDESTSVDGRRDASGLGPREFKALEGLSPVEARQLVTSLVEDATAAGIGDMLRREEAAKQAAEMAELRDKNKSMKDELFRLSQRYSRRMSMMKVDHTRDMVRLSMLDSVTDSNDASDDSSSCFGSLSGVVPEEEGVTAGGSDEGGHRTPAGPPAEVLSDRTVGLGPVAANLFASPVPRHLSSRASWGGPRPSPRSGMPPSVPSPISSRDACEASANRRLSGQHMDNIMARQRQLELGAEAEKKRLEKVVERNRVLSQDLQRERAERQRVQARLVTAERGTEGVEAESLRDTIAALEGVWGELGVAHDQRLGLMGAVASGVLREAEAQLEEARDERVSLGAKIGSLREDLGSLWAMLGKLGDIDAINQSISDKPLRAQAEELSKLVLSASEEVSAGAARRAKLRSAASAAVRVLDLPNEDIGSELARLLNESKFTLPRALSSDEEMVALSHGDSGEGSQEKEDGHEKQGSGYLVGGEALSSFEREVRTLRTMQAEALAGYHELRDKAREAVLRMDLSANEAFLLCKSFHEKGWVQVGVGDGEERGSGYADGGTADGAGEELDEDALDYACALLCRPGTTHVHVSRSRTQHLYMAWSALKLAQEQRRSAMKNAQALVERAHREYMAASVPPAVAAAVAELEKQRREGSTEPPPPAYEAFLEGLSEDYSPLSKSILEAFEAELLRIRHESLAAVSRAGEGIEANRATLREAGGGAAAKGKRASELTASPANTRGRNSSGSNASPSSSKVAEGREGGGLGGADLSPVSMLRMVDGHPGTEEWLKEVSSNIVEVWEGTREALTSLAVDTVLSSSLERRVTALEGVRASDQDICQLAQRMAELQSTLDPARLSKRNKSSTHLLDAEKNRNACQAAYMRALKRLKEQLKHWREACGCGFDPSLLSDVARQALNDLRRGGGAGAKIEHILPHLDSSASITTGGGGGGGASAAGSRPTSPDLFGGKQSPRLSQDPAVAPQQPAVEATPPAAAATRTSPPPPPPPPEATSGSAAGTGAAAAAGGGGGAMLSIANPSLVASSAAAPMSASKLSGGGVQSFRGRGGAFGMLLHKVQTTQSSAGGSVSGSGRGGGVAVGLGSDGAGVVEDDEGSSVSGGVPP</sequence>
<feature type="compositionally biased region" description="Basic and acidic residues" evidence="8">
    <location>
        <begin position="1397"/>
        <end position="1407"/>
    </location>
</feature>
<feature type="compositionally biased region" description="Low complexity" evidence="8">
    <location>
        <begin position="1122"/>
        <end position="1138"/>
    </location>
</feature>
<reference evidence="10 11" key="1">
    <citation type="journal article" date="2010" name="Nature">
        <title>The Ectocarpus genome and the independent evolution of multicellularity in brown algae.</title>
        <authorList>
            <person name="Cock J.M."/>
            <person name="Sterck L."/>
            <person name="Rouze P."/>
            <person name="Scornet D."/>
            <person name="Allen A.E."/>
            <person name="Amoutzias G."/>
            <person name="Anthouard V."/>
            <person name="Artiguenave F."/>
            <person name="Aury J.M."/>
            <person name="Badger J.H."/>
            <person name="Beszteri B."/>
            <person name="Billiau K."/>
            <person name="Bonnet E."/>
            <person name="Bothwell J.H."/>
            <person name="Bowler C."/>
            <person name="Boyen C."/>
            <person name="Brownlee C."/>
            <person name="Carrano C.J."/>
            <person name="Charrier B."/>
            <person name="Cho G.Y."/>
            <person name="Coelho S.M."/>
            <person name="Collen J."/>
            <person name="Corre E."/>
            <person name="Da Silva C."/>
            <person name="Delage L."/>
            <person name="Delaroque N."/>
            <person name="Dittami S.M."/>
            <person name="Doulbeau S."/>
            <person name="Elias M."/>
            <person name="Farnham G."/>
            <person name="Gachon C.M."/>
            <person name="Gschloessl B."/>
            <person name="Heesch S."/>
            <person name="Jabbari K."/>
            <person name="Jubin C."/>
            <person name="Kawai H."/>
            <person name="Kimura K."/>
            <person name="Kloareg B."/>
            <person name="Kupper F.C."/>
            <person name="Lang D."/>
            <person name="Le Bail A."/>
            <person name="Leblanc C."/>
            <person name="Lerouge P."/>
            <person name="Lohr M."/>
            <person name="Lopez P.J."/>
            <person name="Martens C."/>
            <person name="Maumus F."/>
            <person name="Michel G."/>
            <person name="Miranda-Saavedra D."/>
            <person name="Morales J."/>
            <person name="Moreau H."/>
            <person name="Motomura T."/>
            <person name="Nagasato C."/>
            <person name="Napoli C.A."/>
            <person name="Nelson D.R."/>
            <person name="Nyvall-Collen P."/>
            <person name="Peters A.F."/>
            <person name="Pommier C."/>
            <person name="Potin P."/>
            <person name="Poulain J."/>
            <person name="Quesneville H."/>
            <person name="Read B."/>
            <person name="Rensing S.A."/>
            <person name="Ritter A."/>
            <person name="Rousvoal S."/>
            <person name="Samanta M."/>
            <person name="Samson G."/>
            <person name="Schroeder D.C."/>
            <person name="Segurens B."/>
            <person name="Strittmatter M."/>
            <person name="Tonon T."/>
            <person name="Tregear J.W."/>
            <person name="Valentin K."/>
            <person name="von Dassow P."/>
            <person name="Yamagishi T."/>
            <person name="Van de Peer Y."/>
            <person name="Wincker P."/>
        </authorList>
    </citation>
    <scope>NUCLEOTIDE SEQUENCE [LARGE SCALE GENOMIC DNA]</scope>
    <source>
        <strain evidence="11">Ec32 / CCAP1310/4</strain>
    </source>
</reference>
<dbReference type="EMBL" id="FN647924">
    <property type="protein sequence ID" value="CBN75560.1"/>
    <property type="molecule type" value="Genomic_DNA"/>
</dbReference>
<organism evidence="10 11">
    <name type="scientific">Ectocarpus siliculosus</name>
    <name type="common">Brown alga</name>
    <name type="synonym">Conferva siliculosa</name>
    <dbReference type="NCBI Taxonomy" id="2880"/>
    <lineage>
        <taxon>Eukaryota</taxon>
        <taxon>Sar</taxon>
        <taxon>Stramenopiles</taxon>
        <taxon>Ochrophyta</taxon>
        <taxon>PX clade</taxon>
        <taxon>Phaeophyceae</taxon>
        <taxon>Ectocarpales</taxon>
        <taxon>Ectocarpaceae</taxon>
        <taxon>Ectocarpus</taxon>
    </lineage>
</organism>
<feature type="compositionally biased region" description="Gly residues" evidence="8">
    <location>
        <begin position="2013"/>
        <end position="2031"/>
    </location>
</feature>
<feature type="region of interest" description="Disordered" evidence="8">
    <location>
        <begin position="549"/>
        <end position="574"/>
    </location>
</feature>
<dbReference type="Pfam" id="PF25764">
    <property type="entry name" value="KIF21A_4th"/>
    <property type="match status" value="1"/>
</dbReference>
<evidence type="ECO:0000259" key="9">
    <source>
        <dbReference type="PROSITE" id="PS50067"/>
    </source>
</evidence>
<name>D8LDY4_ECTSI</name>
<dbReference type="SMART" id="SM00129">
    <property type="entry name" value="KISc"/>
    <property type="match status" value="1"/>
</dbReference>
<feature type="compositionally biased region" description="Low complexity" evidence="8">
    <location>
        <begin position="1050"/>
        <end position="1067"/>
    </location>
</feature>
<feature type="region of interest" description="Disordered" evidence="8">
    <location>
        <begin position="828"/>
        <end position="886"/>
    </location>
</feature>
<evidence type="ECO:0000313" key="10">
    <source>
        <dbReference type="EMBL" id="CBN75560.1"/>
    </source>
</evidence>
<feature type="region of interest" description="Disordered" evidence="8">
    <location>
        <begin position="1385"/>
        <end position="1411"/>
    </location>
</feature>
<feature type="region of interest" description="Disordered" evidence="8">
    <location>
        <begin position="708"/>
        <end position="746"/>
    </location>
</feature>
<feature type="domain" description="Kinesin motor" evidence="9">
    <location>
        <begin position="6"/>
        <end position="352"/>
    </location>
</feature>
<keyword evidence="2" id="KW-0963">Cytoplasm</keyword>
<evidence type="ECO:0000313" key="11">
    <source>
        <dbReference type="Proteomes" id="UP000002630"/>
    </source>
</evidence>
<dbReference type="PROSITE" id="PS00411">
    <property type="entry name" value="KINESIN_MOTOR_1"/>
    <property type="match status" value="1"/>
</dbReference>
<feature type="compositionally biased region" description="Polar residues" evidence="8">
    <location>
        <begin position="549"/>
        <end position="558"/>
    </location>
</feature>
<dbReference type="STRING" id="2880.D8LDY4"/>
<dbReference type="SUPFAM" id="SSF52540">
    <property type="entry name" value="P-loop containing nucleoside triphosphate hydrolases"/>
    <property type="match status" value="1"/>
</dbReference>
<dbReference type="OrthoDB" id="3176171at2759"/>
<feature type="region of interest" description="Disordered" evidence="8">
    <location>
        <begin position="1119"/>
        <end position="1150"/>
    </location>
</feature>
<dbReference type="InParanoid" id="D8LDY4"/>
<dbReference type="PRINTS" id="PR00380">
    <property type="entry name" value="KINESINHEAVY"/>
</dbReference>
<feature type="compositionally biased region" description="Pro residues" evidence="8">
    <location>
        <begin position="1928"/>
        <end position="1937"/>
    </location>
</feature>
<keyword evidence="6" id="KW-0505">Motor protein</keyword>
<dbReference type="GO" id="GO:0005875">
    <property type="term" value="C:microtubule associated complex"/>
    <property type="evidence" value="ECO:0007669"/>
    <property type="project" value="TreeGrafter"/>
</dbReference>
<feature type="compositionally biased region" description="Low complexity" evidence="8">
    <location>
        <begin position="1938"/>
        <end position="1951"/>
    </location>
</feature>
<feature type="compositionally biased region" description="Low complexity" evidence="8">
    <location>
        <begin position="835"/>
        <end position="847"/>
    </location>
</feature>
<dbReference type="PANTHER" id="PTHR47969:SF15">
    <property type="entry name" value="CHROMOSOME-ASSOCIATED KINESIN KIF4A-RELATED"/>
    <property type="match status" value="1"/>
</dbReference>
<feature type="coiled-coil region" evidence="7">
    <location>
        <begin position="1261"/>
        <end position="1288"/>
    </location>
</feature>
<feature type="region of interest" description="Disordered" evidence="8">
    <location>
        <begin position="2007"/>
        <end position="2049"/>
    </location>
</feature>
<dbReference type="InterPro" id="IPR027417">
    <property type="entry name" value="P-loop_NTPase"/>
</dbReference>
<comment type="subcellular location">
    <subcellularLocation>
        <location evidence="1">Cytoplasm</location>
    </subcellularLocation>
</comment>
<keyword evidence="11" id="KW-1185">Reference proteome</keyword>
<feature type="compositionally biased region" description="Basic and acidic residues" evidence="8">
    <location>
        <begin position="736"/>
        <end position="746"/>
    </location>
</feature>
<dbReference type="InterPro" id="IPR027640">
    <property type="entry name" value="Kinesin-like_fam"/>
</dbReference>
<evidence type="ECO:0000256" key="2">
    <source>
        <dbReference type="ARBA" id="ARBA00022490"/>
    </source>
</evidence>
<feature type="region of interest" description="Disordered" evidence="8">
    <location>
        <begin position="1649"/>
        <end position="1701"/>
    </location>
</feature>
<evidence type="ECO:0000256" key="5">
    <source>
        <dbReference type="ARBA" id="ARBA00023054"/>
    </source>
</evidence>
<comment type="similarity">
    <text evidence="6">Belongs to the TRAFAC class myosin-kinesin ATPase superfamily. Kinesin family.</text>
</comment>
<feature type="region of interest" description="Disordered" evidence="8">
    <location>
        <begin position="1869"/>
        <end position="1955"/>
    </location>
</feature>
<accession>D8LDY4</accession>
<dbReference type="GO" id="GO:0003777">
    <property type="term" value="F:microtubule motor activity"/>
    <property type="evidence" value="ECO:0007669"/>
    <property type="project" value="InterPro"/>
</dbReference>
<evidence type="ECO:0000256" key="6">
    <source>
        <dbReference type="PROSITE-ProRule" id="PRU00283"/>
    </source>
</evidence>
<keyword evidence="3 6" id="KW-0547">Nucleotide-binding</keyword>
<evidence type="ECO:0000256" key="4">
    <source>
        <dbReference type="ARBA" id="ARBA00022840"/>
    </source>
</evidence>
<dbReference type="EMBL" id="FN649749">
    <property type="protein sequence ID" value="CBN75560.1"/>
    <property type="molecule type" value="Genomic_DNA"/>
</dbReference>
<evidence type="ECO:0000256" key="7">
    <source>
        <dbReference type="SAM" id="Coils"/>
    </source>
</evidence>
<dbReference type="InterPro" id="IPR019821">
    <property type="entry name" value="Kinesin_motor_CS"/>
</dbReference>
<dbReference type="eggNOG" id="KOG0244">
    <property type="taxonomic scope" value="Eukaryota"/>
</dbReference>
<dbReference type="InterPro" id="IPR001752">
    <property type="entry name" value="Kinesin_motor_dom"/>
</dbReference>
<feature type="compositionally biased region" description="Gly residues" evidence="8">
    <location>
        <begin position="400"/>
        <end position="409"/>
    </location>
</feature>
<feature type="compositionally biased region" description="Gly residues" evidence="8">
    <location>
        <begin position="562"/>
        <end position="571"/>
    </location>
</feature>
<dbReference type="InterPro" id="IPR036961">
    <property type="entry name" value="Kinesin_motor_dom_sf"/>
</dbReference>
<dbReference type="GO" id="GO:0007018">
    <property type="term" value="P:microtubule-based movement"/>
    <property type="evidence" value="ECO:0007669"/>
    <property type="project" value="InterPro"/>
</dbReference>
<dbReference type="GO" id="GO:0005524">
    <property type="term" value="F:ATP binding"/>
    <property type="evidence" value="ECO:0007669"/>
    <property type="project" value="UniProtKB-UniRule"/>
</dbReference>
<dbReference type="GO" id="GO:0007052">
    <property type="term" value="P:mitotic spindle organization"/>
    <property type="evidence" value="ECO:0007669"/>
    <property type="project" value="TreeGrafter"/>
</dbReference>
<feature type="region of interest" description="Disordered" evidence="8">
    <location>
        <begin position="1050"/>
        <end position="1096"/>
    </location>
</feature>
<keyword evidence="5 7" id="KW-0175">Coiled coil</keyword>
<feature type="compositionally biased region" description="Low complexity" evidence="8">
    <location>
        <begin position="1670"/>
        <end position="1684"/>
    </location>
</feature>
<feature type="coiled-coil region" evidence="7">
    <location>
        <begin position="1178"/>
        <end position="1219"/>
    </location>
</feature>
<gene>
    <name evidence="10" type="ORF">Esi_0128_0049</name>
</gene>
<evidence type="ECO:0000256" key="3">
    <source>
        <dbReference type="ARBA" id="ARBA00022741"/>
    </source>
</evidence>
<evidence type="ECO:0000256" key="1">
    <source>
        <dbReference type="ARBA" id="ARBA00004496"/>
    </source>
</evidence>
<feature type="compositionally biased region" description="Low complexity" evidence="8">
    <location>
        <begin position="1906"/>
        <end position="1927"/>
    </location>
</feature>
<protein>
    <recommendedName>
        <fullName evidence="9">Kinesin motor domain-containing protein</fullName>
    </recommendedName>
</protein>
<evidence type="ECO:0000256" key="8">
    <source>
        <dbReference type="SAM" id="MobiDB-lite"/>
    </source>
</evidence>